<dbReference type="OrthoDB" id="9803672at2"/>
<keyword evidence="2 7" id="KW-0699">rRNA-binding</keyword>
<dbReference type="SUPFAM" id="SSF55174">
    <property type="entry name" value="Alpha-L RNA-binding motif"/>
    <property type="match status" value="1"/>
</dbReference>
<sequence length="192" mass="22020">MARTRGPRFKVSRSFGVNVCGHPKALKRGAKPLRKISEYGKQLREKQKLKAYYGVLEKQFARYVEKALKAKENPGEKLILRLEMRLDNIVYRLGFANSIRQARQMVNHGHFLVNGNKIDIPSYELQVGDSITLREKSRSTQLFKDNFAASNIVAPYLEKNIDGYTGKVATLPQREDIPIEITESLIVEYYSK</sequence>
<dbReference type="GO" id="GO:0003735">
    <property type="term" value="F:structural constituent of ribosome"/>
    <property type="evidence" value="ECO:0007669"/>
    <property type="project" value="InterPro"/>
</dbReference>
<dbReference type="PROSITE" id="PS50889">
    <property type="entry name" value="S4"/>
    <property type="match status" value="1"/>
</dbReference>
<dbReference type="CDD" id="cd00165">
    <property type="entry name" value="S4"/>
    <property type="match status" value="1"/>
</dbReference>
<dbReference type="PANTHER" id="PTHR11831:SF4">
    <property type="entry name" value="SMALL RIBOSOMAL SUBUNIT PROTEIN US4M"/>
    <property type="match status" value="1"/>
</dbReference>
<dbReference type="STRING" id="1871336.BBG48_01295"/>
<dbReference type="Proteomes" id="UP000319424">
    <property type="component" value="Unassembled WGS sequence"/>
</dbReference>
<feature type="domain" description="Small ribosomal subunit protein uS4 N-terminal" evidence="10">
    <location>
        <begin position="3"/>
        <end position="83"/>
    </location>
</feature>
<comment type="subunit">
    <text evidence="7">Part of the 30S ribosomal subunit. Contacts protein S5. The interaction surface between S4 and S5 is involved in control of translational fidelity.</text>
</comment>
<dbReference type="AlphaFoldDB" id="A0A371IPC2"/>
<protein>
    <recommendedName>
        <fullName evidence="6 7">Small ribosomal subunit protein uS4</fullName>
    </recommendedName>
</protein>
<evidence type="ECO:0000256" key="2">
    <source>
        <dbReference type="ARBA" id="ARBA00022730"/>
    </source>
</evidence>
<dbReference type="InterPro" id="IPR018079">
    <property type="entry name" value="Ribosomal_uS4_CS"/>
</dbReference>
<comment type="similarity">
    <text evidence="1 7 8">Belongs to the universal ribosomal protein uS4 family.</text>
</comment>
<keyword evidence="5 7" id="KW-0687">Ribonucleoprotein</keyword>
<evidence type="ECO:0000256" key="7">
    <source>
        <dbReference type="HAMAP-Rule" id="MF_01306"/>
    </source>
</evidence>
<comment type="function">
    <text evidence="7">With S5 and S12 plays an important role in translational accuracy.</text>
</comment>
<dbReference type="EMBL" id="VJXW01000010">
    <property type="protein sequence ID" value="TRW25452.1"/>
    <property type="molecule type" value="Genomic_DNA"/>
</dbReference>
<dbReference type="InterPro" id="IPR022801">
    <property type="entry name" value="Ribosomal_uS4"/>
</dbReference>
<dbReference type="NCBIfam" id="NF003717">
    <property type="entry name" value="PRK05327.1"/>
    <property type="match status" value="1"/>
</dbReference>
<keyword evidence="4 7" id="KW-0689">Ribosomal protein</keyword>
<evidence type="ECO:0000256" key="5">
    <source>
        <dbReference type="ARBA" id="ARBA00023274"/>
    </source>
</evidence>
<dbReference type="Gene3D" id="3.10.290.10">
    <property type="entry name" value="RNA-binding S4 domain"/>
    <property type="match status" value="1"/>
</dbReference>
<reference evidence="11" key="2">
    <citation type="submission" date="2018-07" db="EMBL/GenBank/DDBJ databases">
        <authorList>
            <person name="Quirk P.G."/>
            <person name="Krulwich T.A."/>
        </authorList>
    </citation>
    <scope>NUCLEOTIDE SEQUENCE</scope>
    <source>
        <strain evidence="11">CCRI-22567</strain>
    </source>
</reference>
<dbReference type="Gene3D" id="1.10.1050.10">
    <property type="entry name" value="Ribosomal Protein S4 Delta 41, Chain A, domain 1"/>
    <property type="match status" value="1"/>
</dbReference>
<evidence type="ECO:0000256" key="3">
    <source>
        <dbReference type="ARBA" id="ARBA00022884"/>
    </source>
</evidence>
<evidence type="ECO:0000313" key="14">
    <source>
        <dbReference type="Proteomes" id="UP000319424"/>
    </source>
</evidence>
<dbReference type="GO" id="GO:0015935">
    <property type="term" value="C:small ribosomal subunit"/>
    <property type="evidence" value="ECO:0007669"/>
    <property type="project" value="InterPro"/>
</dbReference>
<keyword evidence="13" id="KW-1185">Reference proteome</keyword>
<dbReference type="HAMAP" id="MF_01306_B">
    <property type="entry name" value="Ribosomal_uS4_B"/>
    <property type="match status" value="1"/>
</dbReference>
<dbReference type="GO" id="GO:0006412">
    <property type="term" value="P:translation"/>
    <property type="evidence" value="ECO:0007669"/>
    <property type="project" value="UniProtKB-UniRule"/>
</dbReference>
<comment type="caution">
    <text evidence="11">The sequence shown here is derived from an EMBL/GenBank/DDBJ whole genome shotgun (WGS) entry which is preliminary data.</text>
</comment>
<evidence type="ECO:0000259" key="10">
    <source>
        <dbReference type="SMART" id="SM01390"/>
    </source>
</evidence>
<dbReference type="FunFam" id="3.10.290.10:FF:000001">
    <property type="entry name" value="30S ribosomal protein S4"/>
    <property type="match status" value="1"/>
</dbReference>
<name>A0A371IPC2_9FIRM</name>
<dbReference type="Pfam" id="PF01479">
    <property type="entry name" value="S4"/>
    <property type="match status" value="1"/>
</dbReference>
<evidence type="ECO:0000256" key="8">
    <source>
        <dbReference type="RuleBase" id="RU003699"/>
    </source>
</evidence>
<evidence type="ECO:0000313" key="11">
    <source>
        <dbReference type="EMBL" id="RDY22328.1"/>
    </source>
</evidence>
<dbReference type="GO" id="GO:0042274">
    <property type="term" value="P:ribosomal small subunit biogenesis"/>
    <property type="evidence" value="ECO:0007669"/>
    <property type="project" value="TreeGrafter"/>
</dbReference>
<accession>A0A371IPC2</accession>
<dbReference type="SMART" id="SM01390">
    <property type="entry name" value="Ribosomal_S4"/>
    <property type="match status" value="1"/>
</dbReference>
<gene>
    <name evidence="7 12" type="primary">rpsD</name>
    <name evidence="11" type="ORF">BBG48_001025</name>
    <name evidence="12" type="ORF">FL857_07475</name>
</gene>
<dbReference type="GO" id="GO:0019843">
    <property type="term" value="F:rRNA binding"/>
    <property type="evidence" value="ECO:0007669"/>
    <property type="project" value="UniProtKB-UniRule"/>
</dbReference>
<dbReference type="InterPro" id="IPR036986">
    <property type="entry name" value="S4_RNA-bd_sf"/>
</dbReference>
<evidence type="ECO:0000256" key="1">
    <source>
        <dbReference type="ARBA" id="ARBA00007465"/>
    </source>
</evidence>
<evidence type="ECO:0000256" key="6">
    <source>
        <dbReference type="ARBA" id="ARBA00035254"/>
    </source>
</evidence>
<dbReference type="PROSITE" id="PS00632">
    <property type="entry name" value="RIBOSOMAL_S4"/>
    <property type="match status" value="1"/>
</dbReference>
<dbReference type="InterPro" id="IPR005709">
    <property type="entry name" value="Ribosomal_uS4_bac-type"/>
</dbReference>
<keyword evidence="3 7" id="KW-0694">RNA-binding</keyword>
<reference evidence="11 13" key="1">
    <citation type="journal article" date="2016" name="Genome Announc.">
        <title>Draft Genome Sequence of Criibacterium bergeronii gen. nov., sp. nov., Strain CCRI-22567T, Isolated from a Vaginal Sample from a Woman with Bacterial Vaginosis.</title>
        <authorList>
            <person name="Maheux A.F."/>
            <person name="Berube E."/>
            <person name="Boudreau D.K."/>
            <person name="Raymond F."/>
            <person name="Corbeil J."/>
            <person name="Roy P.H."/>
            <person name="Boissinot M."/>
            <person name="Omar R.F."/>
        </authorList>
    </citation>
    <scope>NUCLEOTIDE SEQUENCE [LARGE SCALE GENOMIC DNA]</scope>
    <source>
        <strain evidence="11 13">CCRI-22567</strain>
    </source>
</reference>
<dbReference type="InterPro" id="IPR002942">
    <property type="entry name" value="S4_RNA-bd"/>
</dbReference>
<reference evidence="12 14" key="3">
    <citation type="submission" date="2019-07" db="EMBL/GenBank/DDBJ databases">
        <title>Criibacterium bergeronii gen. nov., sp. nov. isolated from human clinical samples.</title>
        <authorList>
            <person name="Maheux A.F."/>
            <person name="Boudreau D.K."/>
            <person name="Berube E."/>
            <person name="Brodeur S."/>
            <person name="Bernard K.A."/>
            <person name="Abed J.Y."/>
            <person name="Ducrey E."/>
            <person name="Guay E.F."/>
            <person name="Raymond F."/>
            <person name="Corbeil J."/>
            <person name="Domingo M.-C."/>
            <person name="Roy P.H."/>
            <person name="Boissinot M."/>
            <person name="Tocheva E.I."/>
            <person name="Omar R.F."/>
        </authorList>
    </citation>
    <scope>NUCLEOTIDE SEQUENCE [LARGE SCALE GENOMIC DNA]</scope>
    <source>
        <strain evidence="12 14">CCRI-24246</strain>
    </source>
</reference>
<evidence type="ECO:0000256" key="4">
    <source>
        <dbReference type="ARBA" id="ARBA00022980"/>
    </source>
</evidence>
<comment type="function">
    <text evidence="7">One of the primary rRNA binding proteins, it binds directly to 16S rRNA where it nucleates assembly of the body of the 30S subunit.</text>
</comment>
<dbReference type="EMBL" id="MBEW02000001">
    <property type="protein sequence ID" value="RDY22328.1"/>
    <property type="molecule type" value="Genomic_DNA"/>
</dbReference>
<dbReference type="SMART" id="SM00363">
    <property type="entry name" value="S4"/>
    <property type="match status" value="1"/>
</dbReference>
<dbReference type="Proteomes" id="UP000093352">
    <property type="component" value="Unassembled WGS sequence"/>
</dbReference>
<evidence type="ECO:0000313" key="12">
    <source>
        <dbReference type="EMBL" id="TRW25452.1"/>
    </source>
</evidence>
<evidence type="ECO:0000259" key="9">
    <source>
        <dbReference type="SMART" id="SM00363"/>
    </source>
</evidence>
<feature type="domain" description="RNA-binding S4" evidence="9">
    <location>
        <begin position="84"/>
        <end position="146"/>
    </location>
</feature>
<dbReference type="PANTHER" id="PTHR11831">
    <property type="entry name" value="30S 40S RIBOSOMAL PROTEIN"/>
    <property type="match status" value="1"/>
</dbReference>
<dbReference type="RefSeq" id="WP_068911739.1">
    <property type="nucleotide sequence ID" value="NZ_MBEW02000001.1"/>
</dbReference>
<organism evidence="11 13">
    <name type="scientific">Criibacterium bergeronii</name>
    <dbReference type="NCBI Taxonomy" id="1871336"/>
    <lineage>
        <taxon>Bacteria</taxon>
        <taxon>Bacillati</taxon>
        <taxon>Bacillota</taxon>
        <taxon>Clostridia</taxon>
        <taxon>Peptostreptococcales</taxon>
        <taxon>Filifactoraceae</taxon>
        <taxon>Criibacterium</taxon>
    </lineage>
</organism>
<evidence type="ECO:0000313" key="13">
    <source>
        <dbReference type="Proteomes" id="UP000093352"/>
    </source>
</evidence>
<proteinExistence type="inferred from homology"/>
<dbReference type="NCBIfam" id="TIGR01017">
    <property type="entry name" value="rpsD_bact"/>
    <property type="match status" value="1"/>
</dbReference>
<dbReference type="InterPro" id="IPR001912">
    <property type="entry name" value="Ribosomal_uS4_N"/>
</dbReference>
<dbReference type="Pfam" id="PF00163">
    <property type="entry name" value="Ribosomal_S4"/>
    <property type="match status" value="1"/>
</dbReference>